<organism evidence="2 3">
    <name type="scientific">Albidovulum denitrificans</name>
    <dbReference type="NCBI Taxonomy" id="404881"/>
    <lineage>
        <taxon>Bacteria</taxon>
        <taxon>Pseudomonadati</taxon>
        <taxon>Pseudomonadota</taxon>
        <taxon>Alphaproteobacteria</taxon>
        <taxon>Rhodobacterales</taxon>
        <taxon>Paracoccaceae</taxon>
        <taxon>Albidovulum</taxon>
    </lineage>
</organism>
<comment type="caution">
    <text evidence="2">The sequence shown here is derived from an EMBL/GenBank/DDBJ whole genome shotgun (WGS) entry which is preliminary data.</text>
</comment>
<dbReference type="PANTHER" id="PTHR31435">
    <property type="entry name" value="PROTEIN NATD1"/>
    <property type="match status" value="1"/>
</dbReference>
<dbReference type="EMBL" id="PVEP01000002">
    <property type="protein sequence ID" value="PQV57386.1"/>
    <property type="molecule type" value="Genomic_DNA"/>
</dbReference>
<protein>
    <recommendedName>
        <fullName evidence="1">N-acetyltransferase domain-containing protein</fullName>
    </recommendedName>
</protein>
<dbReference type="CDD" id="cd04301">
    <property type="entry name" value="NAT_SF"/>
    <property type="match status" value="1"/>
</dbReference>
<evidence type="ECO:0000313" key="2">
    <source>
        <dbReference type="EMBL" id="PQV57386.1"/>
    </source>
</evidence>
<feature type="domain" description="N-acetyltransferase" evidence="1">
    <location>
        <begin position="9"/>
        <end position="95"/>
    </location>
</feature>
<sequence length="95" mass="10157">MTDPAITKETGPTKGRYVLHEGGEEAELTWSVVSPTKIIADHTGVPDSLRGTGAGRRLVEHLVADARASGFTVIALCPFVASMARKHPEWADVFA</sequence>
<evidence type="ECO:0000313" key="3">
    <source>
        <dbReference type="Proteomes" id="UP000238338"/>
    </source>
</evidence>
<name>A0A2S8S9C6_9RHOB</name>
<dbReference type="InterPro" id="IPR031165">
    <property type="entry name" value="GNAT_YJDJ"/>
</dbReference>
<dbReference type="SUPFAM" id="SSF55729">
    <property type="entry name" value="Acyl-CoA N-acyltransferases (Nat)"/>
    <property type="match status" value="1"/>
</dbReference>
<accession>A0A2S8S9C6</accession>
<evidence type="ECO:0000259" key="1">
    <source>
        <dbReference type="PROSITE" id="PS51729"/>
    </source>
</evidence>
<dbReference type="Pfam" id="PF14542">
    <property type="entry name" value="Acetyltransf_CG"/>
    <property type="match status" value="1"/>
</dbReference>
<dbReference type="InterPro" id="IPR016181">
    <property type="entry name" value="Acyl_CoA_acyltransferase"/>
</dbReference>
<proteinExistence type="predicted"/>
<dbReference type="InterPro" id="IPR045057">
    <property type="entry name" value="Gcn5-rel_NAT"/>
</dbReference>
<keyword evidence="3" id="KW-1185">Reference proteome</keyword>
<dbReference type="PANTHER" id="PTHR31435:SF10">
    <property type="entry name" value="BSR4717 PROTEIN"/>
    <property type="match status" value="1"/>
</dbReference>
<dbReference type="RefSeq" id="WP_105513646.1">
    <property type="nucleotide sequence ID" value="NZ_PVEP01000002.1"/>
</dbReference>
<dbReference type="AlphaFoldDB" id="A0A2S8S9C6"/>
<dbReference type="Gene3D" id="3.40.630.30">
    <property type="match status" value="1"/>
</dbReference>
<dbReference type="OrthoDB" id="9800945at2"/>
<dbReference type="Proteomes" id="UP000238338">
    <property type="component" value="Unassembled WGS sequence"/>
</dbReference>
<reference evidence="2 3" key="1">
    <citation type="submission" date="2018-02" db="EMBL/GenBank/DDBJ databases">
        <title>Genomic Encyclopedia of Archaeal and Bacterial Type Strains, Phase II (KMG-II): from individual species to whole genera.</title>
        <authorList>
            <person name="Goeker M."/>
        </authorList>
    </citation>
    <scope>NUCLEOTIDE SEQUENCE [LARGE SCALE GENOMIC DNA]</scope>
    <source>
        <strain evidence="2 3">DSM 18921</strain>
    </source>
</reference>
<dbReference type="PROSITE" id="PS51729">
    <property type="entry name" value="GNAT_YJDJ"/>
    <property type="match status" value="1"/>
</dbReference>
<gene>
    <name evidence="2" type="ORF">LX70_01189</name>
</gene>